<accession>A0AAN7PXZ8</accession>
<evidence type="ECO:0000313" key="4">
    <source>
        <dbReference type="Proteomes" id="UP001345219"/>
    </source>
</evidence>
<dbReference type="Gene3D" id="3.40.1740.10">
    <property type="entry name" value="VC0467-like"/>
    <property type="match status" value="1"/>
</dbReference>
<keyword evidence="4" id="KW-1185">Reference proteome</keyword>
<evidence type="ECO:0000256" key="1">
    <source>
        <dbReference type="SAM" id="MobiDB-lite"/>
    </source>
</evidence>
<feature type="domain" description="Thioredoxin" evidence="2">
    <location>
        <begin position="764"/>
        <end position="930"/>
    </location>
</feature>
<dbReference type="PROSITE" id="PS51352">
    <property type="entry name" value="THIOREDOXIN_2"/>
    <property type="match status" value="1"/>
</dbReference>
<feature type="compositionally biased region" description="Basic residues" evidence="1">
    <location>
        <begin position="479"/>
        <end position="492"/>
    </location>
</feature>
<gene>
    <name evidence="3" type="ORF">SAY87_009475</name>
</gene>
<evidence type="ECO:0000313" key="3">
    <source>
        <dbReference type="EMBL" id="KAK4755718.1"/>
    </source>
</evidence>
<name>A0AAN7PXZ8_9MYRT</name>
<dbReference type="PANTHER" id="PTHR31984">
    <property type="entry name" value="TRANSPORTER, PUTATIVE (DUF179)-RELATED"/>
    <property type="match status" value="1"/>
</dbReference>
<dbReference type="InterPro" id="IPR036249">
    <property type="entry name" value="Thioredoxin-like_sf"/>
</dbReference>
<dbReference type="Gene3D" id="3.40.30.10">
    <property type="entry name" value="Glutaredoxin"/>
    <property type="match status" value="1"/>
</dbReference>
<dbReference type="Pfam" id="PF02622">
    <property type="entry name" value="DUF179"/>
    <property type="match status" value="1"/>
</dbReference>
<dbReference type="AlphaFoldDB" id="A0AAN7PXZ8"/>
<dbReference type="SUPFAM" id="SSF143456">
    <property type="entry name" value="VC0467-like"/>
    <property type="match status" value="1"/>
</dbReference>
<comment type="caution">
    <text evidence="3">The sequence shown here is derived from an EMBL/GenBank/DDBJ whole genome shotgun (WGS) entry which is preliminary data.</text>
</comment>
<evidence type="ECO:0000259" key="2">
    <source>
        <dbReference type="PROSITE" id="PS51352"/>
    </source>
</evidence>
<dbReference type="InterPro" id="IPR003774">
    <property type="entry name" value="AlgH-like"/>
</dbReference>
<organism evidence="3 4">
    <name type="scientific">Trapa incisa</name>
    <dbReference type="NCBI Taxonomy" id="236973"/>
    <lineage>
        <taxon>Eukaryota</taxon>
        <taxon>Viridiplantae</taxon>
        <taxon>Streptophyta</taxon>
        <taxon>Embryophyta</taxon>
        <taxon>Tracheophyta</taxon>
        <taxon>Spermatophyta</taxon>
        <taxon>Magnoliopsida</taxon>
        <taxon>eudicotyledons</taxon>
        <taxon>Gunneridae</taxon>
        <taxon>Pentapetalae</taxon>
        <taxon>rosids</taxon>
        <taxon>malvids</taxon>
        <taxon>Myrtales</taxon>
        <taxon>Lythraceae</taxon>
        <taxon>Trapa</taxon>
    </lineage>
</organism>
<feature type="region of interest" description="Disordered" evidence="1">
    <location>
        <begin position="477"/>
        <end position="497"/>
    </location>
</feature>
<dbReference type="InterPro" id="IPR013766">
    <property type="entry name" value="Thioredoxin_domain"/>
</dbReference>
<dbReference type="Proteomes" id="UP001345219">
    <property type="component" value="Chromosome 8"/>
</dbReference>
<protein>
    <recommendedName>
        <fullName evidence="2">Thioredoxin domain-containing protein</fullName>
    </recommendedName>
</protein>
<proteinExistence type="predicted"/>
<dbReference type="EMBL" id="JAXIOK010000014">
    <property type="protein sequence ID" value="KAK4755718.1"/>
    <property type="molecule type" value="Genomic_DNA"/>
</dbReference>
<sequence length="1168" mass="131907">MPSEISMLNRTNQGKRFVETNMKKAASREHPRIADTVASDELEFCTCQDASSYFCLIKKMKLLLLLLLTFLVSFDVSSSTALPSESSSDIGYSSEWKILTKHNFSTQIRIHPHILLIVTLPWYGESRALMKSVTQAVNHWKSEFSSLKLMFMYRNINKVLADAIGARDDITILYFHHSNPFKYHGRLRAQNILSSVHPYLLVPPGDVPLKLLNTPQELQSFLDSTDKAFLLLDFCGWTLQLQHKEKKNATKQGFGAQGDSGFNGNPFPTSSIQNKDQKWTHSSMQCSIRGDINGIPWLGESRSVSDDVSWSSKESGLDSGYPCSLQEFPSFESFFSTFMTVARDLFLPPERHRFGLVVQRSLLSSLGIEEPISWSVLVHHAGCPGCAKMLKGVDDFNRFLQTEKSIVYELEATGHAEKPVLLANKPSMLLFVDRSSESPEDRVKSVEALAALRKLAWNSQITDHVSPGKLGHFSILSHQHQRSRSSRSRHPNLKLSESSRMVKAKTKMSIMSITDGKEKHVTLETDINKNALGDILGYLLQQKGEGKLSLLAKKAGFQLLSNDLEVKTAGTSLGEGDQHIQSSLEISQENDRNVVHQDEKQLLHEPPVSSIQDENTFSTMEEKLSKLGDPDPSQYDGGGRISLARSEKFAEPGQLTATRGLSDLKDFLPERSYSSKLEELREKRQIEGFNVTFLFSDGDYRLLRTLTGDSKIPSLLIIDPIQQQHYIYPKNKNFNFDSQAQFLRDYIDVNVLPYQHSESVLPISREGSHPPFVNLDFHEVDSIPKITGRSLSELISGVNHSWGKTAPALWQKDVFVLFSSNWCGFCQRMELVVREVYRALKGYVNFLKTRSQNDELSLGDDRFQDISSKIPVIYLLDCTFNDCSLIFKAINKEEIYPSLMLFPEGNKSPVTYKGERTVSSIINFMADHGKNLHHLISENGILWTKTEKRCSRKTYINDVMTDHVVIPRADRFCRVLTNELPEKIFKDTNGSESYYSKSVEEFESAPHVVVGSILVATEKLVGAHPFDGSMILIIKADRDTGFQGIIFNKQISWKSLGELEEGFEALREAKLSLGGPLVMHEFPLMALTRRPVKDKSLEVLPGIYFVDQLRTVAVIDEVKSGATESVIDYWFFLGYASWGWGQLFDEINEGTWIVSKEDTGKLLEWPSY</sequence>
<reference evidence="3 4" key="1">
    <citation type="journal article" date="2023" name="Hortic Res">
        <title>Pangenome of water caltrop reveals structural variations and asymmetric subgenome divergence after allopolyploidization.</title>
        <authorList>
            <person name="Zhang X."/>
            <person name="Chen Y."/>
            <person name="Wang L."/>
            <person name="Yuan Y."/>
            <person name="Fang M."/>
            <person name="Shi L."/>
            <person name="Lu R."/>
            <person name="Comes H.P."/>
            <person name="Ma Y."/>
            <person name="Chen Y."/>
            <person name="Huang G."/>
            <person name="Zhou Y."/>
            <person name="Zheng Z."/>
            <person name="Qiu Y."/>
        </authorList>
    </citation>
    <scope>NUCLEOTIDE SEQUENCE [LARGE SCALE GENOMIC DNA]</scope>
    <source>
        <tissue evidence="3">Roots</tissue>
    </source>
</reference>
<dbReference type="PANTHER" id="PTHR31984:SF12">
    <property type="entry name" value="THIOREDOXIN DOMAIN-CONTAINING PROTEIN"/>
    <property type="match status" value="1"/>
</dbReference>
<dbReference type="SUPFAM" id="SSF52833">
    <property type="entry name" value="Thioredoxin-like"/>
    <property type="match status" value="2"/>
</dbReference>